<dbReference type="SUPFAM" id="SSF55031">
    <property type="entry name" value="Bacterial exopeptidase dimerisation domain"/>
    <property type="match status" value="1"/>
</dbReference>
<keyword evidence="4" id="KW-1185">Reference proteome</keyword>
<dbReference type="Gene3D" id="3.40.630.10">
    <property type="entry name" value="Zn peptidases"/>
    <property type="match status" value="1"/>
</dbReference>
<dbReference type="InterPro" id="IPR050072">
    <property type="entry name" value="Peptidase_M20A"/>
</dbReference>
<keyword evidence="2" id="KW-0378">Hydrolase</keyword>
<dbReference type="InterPro" id="IPR036264">
    <property type="entry name" value="Bact_exopeptidase_dim_dom"/>
</dbReference>
<reference evidence="3 4" key="1">
    <citation type="submission" date="2019-09" db="EMBL/GenBank/DDBJ databases">
        <authorList>
            <person name="Duangmal K."/>
            <person name="Teo W.F.A."/>
            <person name="Lipun K."/>
        </authorList>
    </citation>
    <scope>NUCLEOTIDE SEQUENCE [LARGE SCALE GENOMIC DNA]</scope>
    <source>
        <strain evidence="3 4">K1PN6</strain>
    </source>
</reference>
<keyword evidence="1" id="KW-0479">Metal-binding</keyword>
<evidence type="ECO:0000313" key="4">
    <source>
        <dbReference type="Proteomes" id="UP000373149"/>
    </source>
</evidence>
<comment type="caution">
    <text evidence="3">The sequence shown here is derived from an EMBL/GenBank/DDBJ whole genome shotgun (WGS) entry which is preliminary data.</text>
</comment>
<evidence type="ECO:0000256" key="2">
    <source>
        <dbReference type="ARBA" id="ARBA00022801"/>
    </source>
</evidence>
<dbReference type="RefSeq" id="WP_322619835.1">
    <property type="nucleotide sequence ID" value="NZ_VMNX01000008.1"/>
</dbReference>
<proteinExistence type="predicted"/>
<protein>
    <submittedName>
        <fullName evidence="3">M20 family metallopeptidase</fullName>
    </submittedName>
</protein>
<sequence>MNDHTAAGLAGLDDRRRAWAEEAWRHVTGDRLRELIIGLVDIPSPTGDEGPLAAHIAGTLADSGCSATVQPLDDRQANAWARLDGDGTGPDLMLYVPIDTLTVGEESEDLPWIGPELRDDMRPRATVYDDLVTGLGASNPKGHAACVMMAAEAIALAGIPLTGDLVAAFGAGGMPTNARPGGTRYNTGQGVGCSFLLEQGVWTDYAVIAKPGWTVSHDEVGLVWFEVTVHGTHTYVGSRHRLPYDNAIARAGEVARHLEEWFVEYADRHTGGTVAPQGIVSSVRGGWPRMAAVTPAVCTLMVDLRIAPDTTPMQARREFSAALDALRAKEAGLDVTARMVLAIPGTRTDPRNWVCRSATAAWEAFEGRGHEVIRGNSGATDANILRGRGIPTVRVGMPKVADAEAPFPIDFARGMNTVSVRAMEKLTRHLIRTAVDTVTRTRAEVEGEPS</sequence>
<dbReference type="PANTHER" id="PTHR43808">
    <property type="entry name" value="ACETYLORNITHINE DEACETYLASE"/>
    <property type="match status" value="1"/>
</dbReference>
<name>A0A5N8WL37_9ACTN</name>
<dbReference type="AlphaFoldDB" id="A0A5N8WL37"/>
<evidence type="ECO:0000256" key="1">
    <source>
        <dbReference type="ARBA" id="ARBA00022723"/>
    </source>
</evidence>
<gene>
    <name evidence="3" type="ORF">FPZ41_04975</name>
</gene>
<dbReference type="GO" id="GO:0016787">
    <property type="term" value="F:hydrolase activity"/>
    <property type="evidence" value="ECO:0007669"/>
    <property type="project" value="UniProtKB-KW"/>
</dbReference>
<organism evidence="3 4">
    <name type="scientific">Streptomyces acidicola</name>
    <dbReference type="NCBI Taxonomy" id="2596892"/>
    <lineage>
        <taxon>Bacteria</taxon>
        <taxon>Bacillati</taxon>
        <taxon>Actinomycetota</taxon>
        <taxon>Actinomycetes</taxon>
        <taxon>Kitasatosporales</taxon>
        <taxon>Streptomycetaceae</taxon>
        <taxon>Streptomyces</taxon>
    </lineage>
</organism>
<dbReference type="SUPFAM" id="SSF53187">
    <property type="entry name" value="Zn-dependent exopeptidases"/>
    <property type="match status" value="1"/>
</dbReference>
<accession>A0A5N8WL37</accession>
<dbReference type="EMBL" id="VMNX01000008">
    <property type="protein sequence ID" value="MPY47979.1"/>
    <property type="molecule type" value="Genomic_DNA"/>
</dbReference>
<evidence type="ECO:0000313" key="3">
    <source>
        <dbReference type="EMBL" id="MPY47979.1"/>
    </source>
</evidence>
<dbReference type="Gene3D" id="3.30.70.360">
    <property type="match status" value="1"/>
</dbReference>
<dbReference type="Proteomes" id="UP000373149">
    <property type="component" value="Unassembled WGS sequence"/>
</dbReference>